<keyword evidence="3" id="KW-1185">Reference proteome</keyword>
<dbReference type="InterPro" id="IPR001304">
    <property type="entry name" value="C-type_lectin-like"/>
</dbReference>
<dbReference type="InterPro" id="IPR050111">
    <property type="entry name" value="C-type_lectin/snaclec_domain"/>
</dbReference>
<dbReference type="STRING" id="32473.ENSXCOP00000023127"/>
<proteinExistence type="predicted"/>
<dbReference type="AlphaFoldDB" id="A0A3B5MH91"/>
<dbReference type="Pfam" id="PF00059">
    <property type="entry name" value="Lectin_C"/>
    <property type="match status" value="1"/>
</dbReference>
<dbReference type="GeneTree" id="ENSGT01050000244842"/>
<reference evidence="2" key="2">
    <citation type="submission" date="2025-09" db="UniProtKB">
        <authorList>
            <consortium name="Ensembl"/>
        </authorList>
    </citation>
    <scope>IDENTIFICATION</scope>
</reference>
<evidence type="ECO:0000259" key="1">
    <source>
        <dbReference type="PROSITE" id="PS50041"/>
    </source>
</evidence>
<dbReference type="InterPro" id="IPR016187">
    <property type="entry name" value="CTDL_fold"/>
</dbReference>
<dbReference type="FunFam" id="3.10.100.10:FF:000020">
    <property type="entry name" value="Mannose receptor C type 2"/>
    <property type="match status" value="1"/>
</dbReference>
<protein>
    <recommendedName>
        <fullName evidence="1">C-type lectin domain-containing protein</fullName>
    </recommendedName>
</protein>
<feature type="domain" description="C-type lectin" evidence="1">
    <location>
        <begin position="59"/>
        <end position="175"/>
    </location>
</feature>
<organism evidence="2 3">
    <name type="scientific">Xiphophorus couchianus</name>
    <name type="common">Monterrey platyfish</name>
    <dbReference type="NCBI Taxonomy" id="32473"/>
    <lineage>
        <taxon>Eukaryota</taxon>
        <taxon>Metazoa</taxon>
        <taxon>Chordata</taxon>
        <taxon>Craniata</taxon>
        <taxon>Vertebrata</taxon>
        <taxon>Euteleostomi</taxon>
        <taxon>Actinopterygii</taxon>
        <taxon>Neopterygii</taxon>
        <taxon>Teleostei</taxon>
        <taxon>Neoteleostei</taxon>
        <taxon>Acanthomorphata</taxon>
        <taxon>Ovalentaria</taxon>
        <taxon>Atherinomorphae</taxon>
        <taxon>Cyprinodontiformes</taxon>
        <taxon>Poeciliidae</taxon>
        <taxon>Poeciliinae</taxon>
        <taxon>Xiphophorus</taxon>
    </lineage>
</organism>
<dbReference type="Ensembl" id="ENSXCOT00000023405.1">
    <property type="protein sequence ID" value="ENSXCOP00000023127.1"/>
    <property type="gene ID" value="ENSXCOG00000017283.1"/>
</dbReference>
<accession>A0A3B5MH91</accession>
<dbReference type="SUPFAM" id="SSF56436">
    <property type="entry name" value="C-type lectin-like"/>
    <property type="match status" value="1"/>
</dbReference>
<sequence length="177" mass="20135">DPVTCPSCMRASGFTAAQAPAVKTATFGAEPPLTTTGTNAGDSWTDNHKYECDVGWQSFQAGCYKLLSEKSDWNVAQKACQKMDANLVSIHTLPEMEFIIRNIKKDLDQVWIGLHDREMQMDFQWTDHTPVIFTFWHPYEPNNFRNTQEDCVSMWGPDARWDDVPCNTSLPFISYSV</sequence>
<name>A0A3B5MH91_9TELE</name>
<dbReference type="Gene3D" id="3.10.100.10">
    <property type="entry name" value="Mannose-Binding Protein A, subunit A"/>
    <property type="match status" value="1"/>
</dbReference>
<dbReference type="SMART" id="SM00034">
    <property type="entry name" value="CLECT"/>
    <property type="match status" value="1"/>
</dbReference>
<evidence type="ECO:0000313" key="3">
    <source>
        <dbReference type="Proteomes" id="UP000261380"/>
    </source>
</evidence>
<evidence type="ECO:0000313" key="2">
    <source>
        <dbReference type="Ensembl" id="ENSXCOP00000023127.1"/>
    </source>
</evidence>
<dbReference type="PANTHER" id="PTHR22803">
    <property type="entry name" value="MANNOSE, PHOSPHOLIPASE, LECTIN RECEPTOR RELATED"/>
    <property type="match status" value="1"/>
</dbReference>
<dbReference type="InterPro" id="IPR016186">
    <property type="entry name" value="C-type_lectin-like/link_sf"/>
</dbReference>
<dbReference type="Proteomes" id="UP000261380">
    <property type="component" value="Unplaced"/>
</dbReference>
<dbReference type="PROSITE" id="PS50041">
    <property type="entry name" value="C_TYPE_LECTIN_2"/>
    <property type="match status" value="1"/>
</dbReference>
<reference evidence="2" key="1">
    <citation type="submission" date="2025-08" db="UniProtKB">
        <authorList>
            <consortium name="Ensembl"/>
        </authorList>
    </citation>
    <scope>IDENTIFICATION</scope>
</reference>